<keyword evidence="4" id="KW-0418">Kinase</keyword>
<keyword evidence="2 7" id="KW-0808">Transferase</keyword>
<dbReference type="EMBL" id="PDCK01000043">
    <property type="protein sequence ID" value="PRQ30480.1"/>
    <property type="molecule type" value="Genomic_DNA"/>
</dbReference>
<dbReference type="InterPro" id="IPR011009">
    <property type="entry name" value="Kinase-like_dom_sf"/>
</dbReference>
<dbReference type="PANTHER" id="PTHR27002:SF1087">
    <property type="entry name" value="PROTEIN KINASE DOMAIN-CONTAINING PROTEIN"/>
    <property type="match status" value="1"/>
</dbReference>
<evidence type="ECO:0000256" key="4">
    <source>
        <dbReference type="ARBA" id="ARBA00022777"/>
    </source>
</evidence>
<protein>
    <recommendedName>
        <fullName evidence="6">Protein kinase domain-containing protein</fullName>
    </recommendedName>
</protein>
<dbReference type="InterPro" id="IPR000719">
    <property type="entry name" value="Prot_kinase_dom"/>
</dbReference>
<evidence type="ECO:0000313" key="7">
    <source>
        <dbReference type="EMBL" id="PRQ30480.1"/>
    </source>
</evidence>
<feature type="domain" description="Protein kinase" evidence="6">
    <location>
        <begin position="1"/>
        <end position="90"/>
    </location>
</feature>
<organism evidence="7 8">
    <name type="scientific">Rosa chinensis</name>
    <name type="common">China rose</name>
    <dbReference type="NCBI Taxonomy" id="74649"/>
    <lineage>
        <taxon>Eukaryota</taxon>
        <taxon>Viridiplantae</taxon>
        <taxon>Streptophyta</taxon>
        <taxon>Embryophyta</taxon>
        <taxon>Tracheophyta</taxon>
        <taxon>Spermatophyta</taxon>
        <taxon>Magnoliopsida</taxon>
        <taxon>eudicotyledons</taxon>
        <taxon>Gunneridae</taxon>
        <taxon>Pentapetalae</taxon>
        <taxon>rosids</taxon>
        <taxon>fabids</taxon>
        <taxon>Rosales</taxon>
        <taxon>Rosaceae</taxon>
        <taxon>Rosoideae</taxon>
        <taxon>Rosoideae incertae sedis</taxon>
        <taxon>Rosa</taxon>
    </lineage>
</organism>
<dbReference type="GO" id="GO:0005886">
    <property type="term" value="C:plasma membrane"/>
    <property type="evidence" value="ECO:0007669"/>
    <property type="project" value="TreeGrafter"/>
</dbReference>
<keyword evidence="1" id="KW-0723">Serine/threonine-protein kinase</keyword>
<dbReference type="PANTHER" id="PTHR27002">
    <property type="entry name" value="RECEPTOR-LIKE SERINE/THREONINE-PROTEIN KINASE SD1-8"/>
    <property type="match status" value="1"/>
</dbReference>
<comment type="caution">
    <text evidence="7">The sequence shown here is derived from an EMBL/GenBank/DDBJ whole genome shotgun (WGS) entry which is preliminary data.</text>
</comment>
<keyword evidence="5" id="KW-0067">ATP-binding</keyword>
<evidence type="ECO:0000256" key="1">
    <source>
        <dbReference type="ARBA" id="ARBA00022527"/>
    </source>
</evidence>
<dbReference type="InterPro" id="IPR001245">
    <property type="entry name" value="Ser-Thr/Tyr_kinase_cat_dom"/>
</dbReference>
<keyword evidence="3" id="KW-0547">Nucleotide-binding</keyword>
<proteinExistence type="predicted"/>
<evidence type="ECO:0000256" key="5">
    <source>
        <dbReference type="ARBA" id="ARBA00022840"/>
    </source>
</evidence>
<dbReference type="SUPFAM" id="SSF56112">
    <property type="entry name" value="Protein kinase-like (PK-like)"/>
    <property type="match status" value="1"/>
</dbReference>
<dbReference type="GO" id="GO:0005524">
    <property type="term" value="F:ATP binding"/>
    <property type="evidence" value="ECO:0007669"/>
    <property type="project" value="UniProtKB-KW"/>
</dbReference>
<keyword evidence="8" id="KW-1185">Reference proteome</keyword>
<dbReference type="Pfam" id="PF07714">
    <property type="entry name" value="PK_Tyr_Ser-Thr"/>
    <property type="match status" value="1"/>
</dbReference>
<sequence length="90" mass="10653">MHGLSIQGKLVTAQEIAVKKVSKNSKQGALEFENELILVYELQHTNLVRLFGFCIHGEERMLIYEYMPNKSLDYFLFDRQDYYHSNVYVF</sequence>
<dbReference type="PROSITE" id="PS50011">
    <property type="entry name" value="PROTEIN_KINASE_DOM"/>
    <property type="match status" value="1"/>
</dbReference>
<evidence type="ECO:0000256" key="3">
    <source>
        <dbReference type="ARBA" id="ARBA00022741"/>
    </source>
</evidence>
<dbReference type="Proteomes" id="UP000238479">
    <property type="component" value="Chromosome 5"/>
</dbReference>
<evidence type="ECO:0000313" key="8">
    <source>
        <dbReference type="Proteomes" id="UP000238479"/>
    </source>
</evidence>
<name>A0A2P6Q8H8_ROSCH</name>
<accession>A0A2P6Q8H8</accession>
<dbReference type="Gramene" id="PRQ30480">
    <property type="protein sequence ID" value="PRQ30480"/>
    <property type="gene ID" value="RchiOBHm_Chr5g0025111"/>
</dbReference>
<evidence type="ECO:0000259" key="6">
    <source>
        <dbReference type="PROSITE" id="PS50011"/>
    </source>
</evidence>
<evidence type="ECO:0000256" key="2">
    <source>
        <dbReference type="ARBA" id="ARBA00022679"/>
    </source>
</evidence>
<dbReference type="Gene3D" id="3.30.200.20">
    <property type="entry name" value="Phosphorylase Kinase, domain 1"/>
    <property type="match status" value="1"/>
</dbReference>
<dbReference type="OMA" id="YEYMENI"/>
<dbReference type="GO" id="GO:0004674">
    <property type="term" value="F:protein serine/threonine kinase activity"/>
    <property type="evidence" value="ECO:0007669"/>
    <property type="project" value="UniProtKB-KW"/>
</dbReference>
<dbReference type="AlphaFoldDB" id="A0A2P6Q8H8"/>
<gene>
    <name evidence="7" type="ORF">RchiOBHm_Chr5g0025111</name>
</gene>
<reference evidence="7 8" key="1">
    <citation type="journal article" date="2018" name="Nat. Genet.">
        <title>The Rosa genome provides new insights in the design of modern roses.</title>
        <authorList>
            <person name="Bendahmane M."/>
        </authorList>
    </citation>
    <scope>NUCLEOTIDE SEQUENCE [LARGE SCALE GENOMIC DNA]</scope>
    <source>
        <strain evidence="8">cv. Old Blush</strain>
    </source>
</reference>